<keyword evidence="2" id="KW-1185">Reference proteome</keyword>
<dbReference type="AlphaFoldDB" id="A0A9P4JNK3"/>
<evidence type="ECO:0000313" key="1">
    <source>
        <dbReference type="EMBL" id="KAF2201491.1"/>
    </source>
</evidence>
<name>A0A9P4JNK3_9PLEO</name>
<accession>A0A9P4JNK3</accession>
<evidence type="ECO:0000313" key="2">
    <source>
        <dbReference type="Proteomes" id="UP000799536"/>
    </source>
</evidence>
<organism evidence="1 2">
    <name type="scientific">Delitschia confertaspora ATCC 74209</name>
    <dbReference type="NCBI Taxonomy" id="1513339"/>
    <lineage>
        <taxon>Eukaryota</taxon>
        <taxon>Fungi</taxon>
        <taxon>Dikarya</taxon>
        <taxon>Ascomycota</taxon>
        <taxon>Pezizomycotina</taxon>
        <taxon>Dothideomycetes</taxon>
        <taxon>Pleosporomycetidae</taxon>
        <taxon>Pleosporales</taxon>
        <taxon>Delitschiaceae</taxon>
        <taxon>Delitschia</taxon>
    </lineage>
</organism>
<dbReference type="Proteomes" id="UP000799536">
    <property type="component" value="Unassembled WGS sequence"/>
</dbReference>
<sequence>MGMGKPIGADFVPKIAKADIEAARNGTLISTLREAVIESRGPWSRRAQAQEWNGGLYLRIPAQQGTATTLLRPKIEKGKAQTIAARTRKQTQKPAVAANRPPICYVPAYLDYPQVPETETYLQHHKLQNLYYVRF</sequence>
<proteinExistence type="predicted"/>
<gene>
    <name evidence="1" type="ORF">GQ43DRAFT_471723</name>
</gene>
<dbReference type="OrthoDB" id="3791520at2759"/>
<dbReference type="EMBL" id="ML993973">
    <property type="protein sequence ID" value="KAF2201491.1"/>
    <property type="molecule type" value="Genomic_DNA"/>
</dbReference>
<comment type="caution">
    <text evidence="1">The sequence shown here is derived from an EMBL/GenBank/DDBJ whole genome shotgun (WGS) entry which is preliminary data.</text>
</comment>
<protein>
    <submittedName>
        <fullName evidence="1">Uncharacterized protein</fullName>
    </submittedName>
</protein>
<reference evidence="1" key="1">
    <citation type="journal article" date="2020" name="Stud. Mycol.">
        <title>101 Dothideomycetes genomes: a test case for predicting lifestyles and emergence of pathogens.</title>
        <authorList>
            <person name="Haridas S."/>
            <person name="Albert R."/>
            <person name="Binder M."/>
            <person name="Bloem J."/>
            <person name="Labutti K."/>
            <person name="Salamov A."/>
            <person name="Andreopoulos B."/>
            <person name="Baker S."/>
            <person name="Barry K."/>
            <person name="Bills G."/>
            <person name="Bluhm B."/>
            <person name="Cannon C."/>
            <person name="Castanera R."/>
            <person name="Culley D."/>
            <person name="Daum C."/>
            <person name="Ezra D."/>
            <person name="Gonzalez J."/>
            <person name="Henrissat B."/>
            <person name="Kuo A."/>
            <person name="Liang C."/>
            <person name="Lipzen A."/>
            <person name="Lutzoni F."/>
            <person name="Magnuson J."/>
            <person name="Mondo S."/>
            <person name="Nolan M."/>
            <person name="Ohm R."/>
            <person name="Pangilinan J."/>
            <person name="Park H.-J."/>
            <person name="Ramirez L."/>
            <person name="Alfaro M."/>
            <person name="Sun H."/>
            <person name="Tritt A."/>
            <person name="Yoshinaga Y."/>
            <person name="Zwiers L.-H."/>
            <person name="Turgeon B."/>
            <person name="Goodwin S."/>
            <person name="Spatafora J."/>
            <person name="Crous P."/>
            <person name="Grigoriev I."/>
        </authorList>
    </citation>
    <scope>NUCLEOTIDE SEQUENCE</scope>
    <source>
        <strain evidence="1">ATCC 74209</strain>
    </source>
</reference>